<evidence type="ECO:0000313" key="4">
    <source>
        <dbReference type="Proteomes" id="UP000053127"/>
    </source>
</evidence>
<sequence length="182" mass="18844">MYSTRFRARSAAVCVATLCVMGATSLPALASSSPSPSAVSALDRQLLTAAHQGNLWEIATSQQAQSAATTTCVKRVGADFINDHRALDVGVVKTAAKLGAALPSGQTDAQLGQTAALKSLAGTPAYDAAWLKAQYPAHVQTLALIDKEIASGTNPLVKTLARSARPVVARHTQMVDHGVCHA</sequence>
<feature type="domain" description="DUF4142" evidence="2">
    <location>
        <begin position="43"/>
        <end position="176"/>
    </location>
</feature>
<evidence type="ECO:0000256" key="1">
    <source>
        <dbReference type="SAM" id="SignalP"/>
    </source>
</evidence>
<name>A0A124HDU3_9ACTN</name>
<dbReference type="PANTHER" id="PTHR38593">
    <property type="entry name" value="BLR2558 PROTEIN"/>
    <property type="match status" value="1"/>
</dbReference>
<dbReference type="InterPro" id="IPR012347">
    <property type="entry name" value="Ferritin-like"/>
</dbReference>
<dbReference type="AlphaFoldDB" id="A0A124HDU3"/>
<dbReference type="InterPro" id="IPR025419">
    <property type="entry name" value="DUF4142"/>
</dbReference>
<gene>
    <name evidence="3" type="ORF">AQI95_41120</name>
</gene>
<reference evidence="3 4" key="1">
    <citation type="submission" date="2015-10" db="EMBL/GenBank/DDBJ databases">
        <title>Draft genome sequence of Streptomyces yokosukanensis DSM 40224, type strain for the species Streptomyces yokosukanensis.</title>
        <authorList>
            <person name="Ruckert C."/>
            <person name="Winkler A."/>
            <person name="Kalinowski J."/>
            <person name="Kampfer P."/>
            <person name="Glaeser S."/>
        </authorList>
    </citation>
    <scope>NUCLEOTIDE SEQUENCE [LARGE SCALE GENOMIC DNA]</scope>
    <source>
        <strain evidence="3 4">DSM 40224</strain>
    </source>
</reference>
<evidence type="ECO:0000259" key="2">
    <source>
        <dbReference type="Pfam" id="PF13628"/>
    </source>
</evidence>
<keyword evidence="1" id="KW-0732">Signal</keyword>
<dbReference type="PANTHER" id="PTHR38593:SF1">
    <property type="entry name" value="BLR2558 PROTEIN"/>
    <property type="match status" value="1"/>
</dbReference>
<feature type="chain" id="PRO_5007173218" description="DUF4142 domain-containing protein" evidence="1">
    <location>
        <begin position="31"/>
        <end position="182"/>
    </location>
</feature>
<feature type="signal peptide" evidence="1">
    <location>
        <begin position="1"/>
        <end position="30"/>
    </location>
</feature>
<dbReference type="EMBL" id="LMWN01000076">
    <property type="protein sequence ID" value="KUM98662.1"/>
    <property type="molecule type" value="Genomic_DNA"/>
</dbReference>
<dbReference type="STRING" id="67386.AQI95_41120"/>
<dbReference type="Pfam" id="PF13628">
    <property type="entry name" value="DUF4142"/>
    <property type="match status" value="1"/>
</dbReference>
<dbReference type="Gene3D" id="1.20.1260.10">
    <property type="match status" value="1"/>
</dbReference>
<organism evidence="3 4">
    <name type="scientific">Streptomyces yokosukanensis</name>
    <dbReference type="NCBI Taxonomy" id="67386"/>
    <lineage>
        <taxon>Bacteria</taxon>
        <taxon>Bacillati</taxon>
        <taxon>Actinomycetota</taxon>
        <taxon>Actinomycetes</taxon>
        <taxon>Kitasatosporales</taxon>
        <taxon>Streptomycetaceae</taxon>
        <taxon>Streptomyces</taxon>
    </lineage>
</organism>
<comment type="caution">
    <text evidence="3">The sequence shown here is derived from an EMBL/GenBank/DDBJ whole genome shotgun (WGS) entry which is preliminary data.</text>
</comment>
<accession>A0A124HDU3</accession>
<evidence type="ECO:0000313" key="3">
    <source>
        <dbReference type="EMBL" id="KUM98662.1"/>
    </source>
</evidence>
<keyword evidence="4" id="KW-1185">Reference proteome</keyword>
<dbReference type="Proteomes" id="UP000053127">
    <property type="component" value="Unassembled WGS sequence"/>
</dbReference>
<protein>
    <recommendedName>
        <fullName evidence="2">DUF4142 domain-containing protein</fullName>
    </recommendedName>
</protein>
<proteinExistence type="predicted"/>